<protein>
    <submittedName>
        <fullName evidence="3">Putative anion transporter</fullName>
    </submittedName>
</protein>
<proteinExistence type="predicted"/>
<keyword evidence="1" id="KW-0175">Coiled coil</keyword>
<dbReference type="AlphaFoldDB" id="A0A2Z7CD16"/>
<keyword evidence="4" id="KW-1185">Reference proteome</keyword>
<evidence type="ECO:0000256" key="2">
    <source>
        <dbReference type="SAM" id="MobiDB-lite"/>
    </source>
</evidence>
<sequence length="204" mass="23157">SEQEEVHCLMADQMDDDEVFDFSNAEFTRDDLVTALNDMVIEYRKLSLSFEEVKAENVSLKNSSTESSSVELEDVDSLNTELSRLTAENEMFKDETSELQAKIETLNQVVSAWNRSSRSLHKLHESQKLASARTSLGFNRSNSSDGEISTQSQPMYDKFNKMGFVKADVIYDCCESIRYDDQKSSQSSHEEKGKDGIGYQRPES</sequence>
<dbReference type="Proteomes" id="UP000250235">
    <property type="component" value="Unassembled WGS sequence"/>
</dbReference>
<gene>
    <name evidence="3" type="ORF">F511_18843</name>
</gene>
<feature type="coiled-coil region" evidence="1">
    <location>
        <begin position="75"/>
        <end position="109"/>
    </location>
</feature>
<feature type="region of interest" description="Disordered" evidence="2">
    <location>
        <begin position="180"/>
        <end position="204"/>
    </location>
</feature>
<organism evidence="3 4">
    <name type="scientific">Dorcoceras hygrometricum</name>
    <dbReference type="NCBI Taxonomy" id="472368"/>
    <lineage>
        <taxon>Eukaryota</taxon>
        <taxon>Viridiplantae</taxon>
        <taxon>Streptophyta</taxon>
        <taxon>Embryophyta</taxon>
        <taxon>Tracheophyta</taxon>
        <taxon>Spermatophyta</taxon>
        <taxon>Magnoliopsida</taxon>
        <taxon>eudicotyledons</taxon>
        <taxon>Gunneridae</taxon>
        <taxon>Pentapetalae</taxon>
        <taxon>asterids</taxon>
        <taxon>lamiids</taxon>
        <taxon>Lamiales</taxon>
        <taxon>Gesneriaceae</taxon>
        <taxon>Didymocarpoideae</taxon>
        <taxon>Trichosporeae</taxon>
        <taxon>Loxocarpinae</taxon>
        <taxon>Dorcoceras</taxon>
    </lineage>
</organism>
<dbReference type="EMBL" id="KQ997874">
    <property type="protein sequence ID" value="KZV43727.1"/>
    <property type="molecule type" value="Genomic_DNA"/>
</dbReference>
<name>A0A2Z7CD16_9LAMI</name>
<evidence type="ECO:0000313" key="3">
    <source>
        <dbReference type="EMBL" id="KZV43727.1"/>
    </source>
</evidence>
<evidence type="ECO:0000313" key="4">
    <source>
        <dbReference type="Proteomes" id="UP000250235"/>
    </source>
</evidence>
<feature type="non-terminal residue" evidence="3">
    <location>
        <position position="1"/>
    </location>
</feature>
<reference evidence="3 4" key="1">
    <citation type="journal article" date="2015" name="Proc. Natl. Acad. Sci. U.S.A.">
        <title>The resurrection genome of Boea hygrometrica: A blueprint for survival of dehydration.</title>
        <authorList>
            <person name="Xiao L."/>
            <person name="Yang G."/>
            <person name="Zhang L."/>
            <person name="Yang X."/>
            <person name="Zhao S."/>
            <person name="Ji Z."/>
            <person name="Zhou Q."/>
            <person name="Hu M."/>
            <person name="Wang Y."/>
            <person name="Chen M."/>
            <person name="Xu Y."/>
            <person name="Jin H."/>
            <person name="Xiao X."/>
            <person name="Hu G."/>
            <person name="Bao F."/>
            <person name="Hu Y."/>
            <person name="Wan P."/>
            <person name="Li L."/>
            <person name="Deng X."/>
            <person name="Kuang T."/>
            <person name="Xiang C."/>
            <person name="Zhu J.K."/>
            <person name="Oliver M.J."/>
            <person name="He Y."/>
        </authorList>
    </citation>
    <scope>NUCLEOTIDE SEQUENCE [LARGE SCALE GENOMIC DNA]</scope>
    <source>
        <strain evidence="4">cv. XS01</strain>
    </source>
</reference>
<feature type="compositionally biased region" description="Basic and acidic residues" evidence="2">
    <location>
        <begin position="180"/>
        <end position="195"/>
    </location>
</feature>
<accession>A0A2Z7CD16</accession>
<evidence type="ECO:0000256" key="1">
    <source>
        <dbReference type="SAM" id="Coils"/>
    </source>
</evidence>